<accession>A0A8J9YBI2</accession>
<dbReference type="EMBL" id="OV170225">
    <property type="protein sequence ID" value="CAH0726264.1"/>
    <property type="molecule type" value="Genomic_DNA"/>
</dbReference>
<protein>
    <submittedName>
        <fullName evidence="2">Uncharacterized protein</fullName>
    </submittedName>
</protein>
<feature type="region of interest" description="Disordered" evidence="1">
    <location>
        <begin position="1"/>
        <end position="36"/>
    </location>
</feature>
<dbReference type="Proteomes" id="UP000838878">
    <property type="component" value="Chromosome 5"/>
</dbReference>
<sequence>MLLTPGDVRDASHSCRVTRRRSARDADCQPATEESSPALRPRVATCAVTEPINVNQTNFAGNITRGFKGQNGTLTGSLIFPSIYHSFLSNQLRKY</sequence>
<name>A0A8J9YBI2_9NEOP</name>
<evidence type="ECO:0000313" key="2">
    <source>
        <dbReference type="EMBL" id="CAH0726264.1"/>
    </source>
</evidence>
<reference evidence="2" key="1">
    <citation type="submission" date="2021-12" db="EMBL/GenBank/DDBJ databases">
        <authorList>
            <person name="Martin H S."/>
        </authorList>
    </citation>
    <scope>NUCLEOTIDE SEQUENCE</scope>
</reference>
<proteinExistence type="predicted"/>
<keyword evidence="3" id="KW-1185">Reference proteome</keyword>
<gene>
    <name evidence="2" type="ORF">BINO364_LOCUS11743</name>
</gene>
<feature type="non-terminal residue" evidence="2">
    <location>
        <position position="95"/>
    </location>
</feature>
<dbReference type="AlphaFoldDB" id="A0A8J9YBI2"/>
<evidence type="ECO:0000256" key="1">
    <source>
        <dbReference type="SAM" id="MobiDB-lite"/>
    </source>
</evidence>
<evidence type="ECO:0000313" key="3">
    <source>
        <dbReference type="Proteomes" id="UP000838878"/>
    </source>
</evidence>
<organism evidence="2 3">
    <name type="scientific">Brenthis ino</name>
    <name type="common">lesser marbled fritillary</name>
    <dbReference type="NCBI Taxonomy" id="405034"/>
    <lineage>
        <taxon>Eukaryota</taxon>
        <taxon>Metazoa</taxon>
        <taxon>Ecdysozoa</taxon>
        <taxon>Arthropoda</taxon>
        <taxon>Hexapoda</taxon>
        <taxon>Insecta</taxon>
        <taxon>Pterygota</taxon>
        <taxon>Neoptera</taxon>
        <taxon>Endopterygota</taxon>
        <taxon>Lepidoptera</taxon>
        <taxon>Glossata</taxon>
        <taxon>Ditrysia</taxon>
        <taxon>Papilionoidea</taxon>
        <taxon>Nymphalidae</taxon>
        <taxon>Heliconiinae</taxon>
        <taxon>Argynnini</taxon>
        <taxon>Brenthis</taxon>
    </lineage>
</organism>